<dbReference type="EMBL" id="MU006711">
    <property type="protein sequence ID" value="KAF2628938.1"/>
    <property type="molecule type" value="Genomic_DNA"/>
</dbReference>
<comment type="caution">
    <text evidence="1">The sequence shown here is derived from an EMBL/GenBank/DDBJ whole genome shotgun (WGS) entry which is preliminary data.</text>
</comment>
<keyword evidence="2" id="KW-1185">Reference proteome</keyword>
<dbReference type="Proteomes" id="UP000799754">
    <property type="component" value="Unassembled WGS sequence"/>
</dbReference>
<reference evidence="1" key="1">
    <citation type="journal article" date="2020" name="Stud. Mycol.">
        <title>101 Dothideomycetes genomes: a test case for predicting lifestyles and emergence of pathogens.</title>
        <authorList>
            <person name="Haridas S."/>
            <person name="Albert R."/>
            <person name="Binder M."/>
            <person name="Bloem J."/>
            <person name="Labutti K."/>
            <person name="Salamov A."/>
            <person name="Andreopoulos B."/>
            <person name="Baker S."/>
            <person name="Barry K."/>
            <person name="Bills G."/>
            <person name="Bluhm B."/>
            <person name="Cannon C."/>
            <person name="Castanera R."/>
            <person name="Culley D."/>
            <person name="Daum C."/>
            <person name="Ezra D."/>
            <person name="Gonzalez J."/>
            <person name="Henrissat B."/>
            <person name="Kuo A."/>
            <person name="Liang C."/>
            <person name="Lipzen A."/>
            <person name="Lutzoni F."/>
            <person name="Magnuson J."/>
            <person name="Mondo S."/>
            <person name="Nolan M."/>
            <person name="Ohm R."/>
            <person name="Pangilinan J."/>
            <person name="Park H.-J."/>
            <person name="Ramirez L."/>
            <person name="Alfaro M."/>
            <person name="Sun H."/>
            <person name="Tritt A."/>
            <person name="Yoshinaga Y."/>
            <person name="Zwiers L.-H."/>
            <person name="Turgeon B."/>
            <person name="Goodwin S."/>
            <person name="Spatafora J."/>
            <person name="Crous P."/>
            <person name="Grigoriev I."/>
        </authorList>
    </citation>
    <scope>NUCLEOTIDE SEQUENCE</scope>
    <source>
        <strain evidence="1">CBS 525.71</strain>
    </source>
</reference>
<proteinExistence type="predicted"/>
<accession>A0ACB6S4H3</accession>
<protein>
    <submittedName>
        <fullName evidence="1">Uncharacterized protein</fullName>
    </submittedName>
</protein>
<name>A0ACB6S4H3_9PLEO</name>
<evidence type="ECO:0000313" key="2">
    <source>
        <dbReference type="Proteomes" id="UP000799754"/>
    </source>
</evidence>
<organism evidence="1 2">
    <name type="scientific">Macroventuria anomochaeta</name>
    <dbReference type="NCBI Taxonomy" id="301207"/>
    <lineage>
        <taxon>Eukaryota</taxon>
        <taxon>Fungi</taxon>
        <taxon>Dikarya</taxon>
        <taxon>Ascomycota</taxon>
        <taxon>Pezizomycotina</taxon>
        <taxon>Dothideomycetes</taxon>
        <taxon>Pleosporomycetidae</taxon>
        <taxon>Pleosporales</taxon>
        <taxon>Pleosporineae</taxon>
        <taxon>Didymellaceae</taxon>
        <taxon>Macroventuria</taxon>
    </lineage>
</organism>
<sequence>MSWASLDRTREEYEKKVQEDEALLATVISRLLRNKKILKQANERAKAKAMCLASEMIESGELDMAEDIVDCPVRTIGMSLSPTVLVAPRCSPVSHNLFDFPFGFSISLVVKVLLDWGPRVGWFQ</sequence>
<gene>
    <name evidence="1" type="ORF">BU25DRAFT_420377</name>
</gene>
<evidence type="ECO:0000313" key="1">
    <source>
        <dbReference type="EMBL" id="KAF2628938.1"/>
    </source>
</evidence>